<comment type="caution">
    <text evidence="2">The sequence shown here is derived from an EMBL/GenBank/DDBJ whole genome shotgun (WGS) entry which is preliminary data.</text>
</comment>
<gene>
    <name evidence="2" type="ORF">Ocin01_07663</name>
</gene>
<dbReference type="PANTHER" id="PTHR11839:SF15">
    <property type="entry name" value="URIDINE DIPHOSPHATE GLUCOSE PYROPHOSPHATASE NUDT14"/>
    <property type="match status" value="1"/>
</dbReference>
<dbReference type="Proteomes" id="UP000094527">
    <property type="component" value="Unassembled WGS sequence"/>
</dbReference>
<dbReference type="STRING" id="48709.A0A1D2N1A7"/>
<dbReference type="EMBL" id="LJIJ01000304">
    <property type="protein sequence ID" value="ODM99010.1"/>
    <property type="molecule type" value="Genomic_DNA"/>
</dbReference>
<dbReference type="PANTHER" id="PTHR11839">
    <property type="entry name" value="UDP/ADP-SUGAR PYROPHOSPHATASE"/>
    <property type="match status" value="1"/>
</dbReference>
<dbReference type="GO" id="GO:0008768">
    <property type="term" value="F:UDP-sugar diphosphatase activity"/>
    <property type="evidence" value="ECO:0007669"/>
    <property type="project" value="TreeGrafter"/>
</dbReference>
<feature type="non-terminal residue" evidence="2">
    <location>
        <position position="1"/>
    </location>
</feature>
<dbReference type="GO" id="GO:0006753">
    <property type="term" value="P:nucleoside phosphate metabolic process"/>
    <property type="evidence" value="ECO:0007669"/>
    <property type="project" value="TreeGrafter"/>
</dbReference>
<keyword evidence="3" id="KW-1185">Reference proteome</keyword>
<evidence type="ECO:0000256" key="1">
    <source>
        <dbReference type="ARBA" id="ARBA00022801"/>
    </source>
</evidence>
<name>A0A1D2N1A7_ORCCI</name>
<keyword evidence="1" id="KW-0378">Hydrolase</keyword>
<dbReference type="Gene3D" id="3.90.79.10">
    <property type="entry name" value="Nucleoside Triphosphate Pyrophosphohydrolase"/>
    <property type="match status" value="1"/>
</dbReference>
<proteinExistence type="predicted"/>
<dbReference type="SUPFAM" id="SSF55811">
    <property type="entry name" value="Nudix"/>
    <property type="match status" value="1"/>
</dbReference>
<dbReference type="OrthoDB" id="10249920at2759"/>
<protein>
    <submittedName>
        <fullName evidence="2">Uridine diphosphate glucose pyrophosphatase</fullName>
    </submittedName>
</protein>
<evidence type="ECO:0000313" key="3">
    <source>
        <dbReference type="Proteomes" id="UP000094527"/>
    </source>
</evidence>
<organism evidence="2 3">
    <name type="scientific">Orchesella cincta</name>
    <name type="common">Springtail</name>
    <name type="synonym">Podura cincta</name>
    <dbReference type="NCBI Taxonomy" id="48709"/>
    <lineage>
        <taxon>Eukaryota</taxon>
        <taxon>Metazoa</taxon>
        <taxon>Ecdysozoa</taxon>
        <taxon>Arthropoda</taxon>
        <taxon>Hexapoda</taxon>
        <taxon>Collembola</taxon>
        <taxon>Entomobryomorpha</taxon>
        <taxon>Entomobryoidea</taxon>
        <taxon>Orchesellidae</taxon>
        <taxon>Orchesellinae</taxon>
        <taxon>Orchesella</taxon>
    </lineage>
</organism>
<dbReference type="GO" id="GO:0019693">
    <property type="term" value="P:ribose phosphate metabolic process"/>
    <property type="evidence" value="ECO:0007669"/>
    <property type="project" value="TreeGrafter"/>
</dbReference>
<reference evidence="2 3" key="1">
    <citation type="journal article" date="2016" name="Genome Biol. Evol.">
        <title>Gene Family Evolution Reflects Adaptation to Soil Environmental Stressors in the Genome of the Collembolan Orchesella cincta.</title>
        <authorList>
            <person name="Faddeeva-Vakhrusheva A."/>
            <person name="Derks M.F."/>
            <person name="Anvar S.Y."/>
            <person name="Agamennone V."/>
            <person name="Suring W."/>
            <person name="Smit S."/>
            <person name="van Straalen N.M."/>
            <person name="Roelofs D."/>
        </authorList>
    </citation>
    <scope>NUCLEOTIDE SEQUENCE [LARGE SCALE GENOMIC DNA]</scope>
    <source>
        <tissue evidence="2">Mixed pool</tissue>
    </source>
</reference>
<dbReference type="InterPro" id="IPR015797">
    <property type="entry name" value="NUDIX_hydrolase-like_dom_sf"/>
</dbReference>
<evidence type="ECO:0000313" key="2">
    <source>
        <dbReference type="EMBL" id="ODM99010.1"/>
    </source>
</evidence>
<accession>A0A1D2N1A7</accession>
<sequence length="163" mass="18234">ISAVFVTGGLPYSADLMTNKHEVDWSKVPLKLGMTMELCGGIIDAKLSDEEIMQKEVWEECGYDVPVQNFERIITYFYYYLVILSSGAVGIHGNKQTIYYAECTDYMDITKRGETVPEGDMIEVVEMSIPQVRELLGDVSKPIAGNCSLGMFWFLANRVPPGT</sequence>
<dbReference type="OMA" id="MELMEEC"/>
<dbReference type="AlphaFoldDB" id="A0A1D2N1A7"/>